<organism evidence="2 3">
    <name type="scientific">Armillaria novae-zelandiae</name>
    <dbReference type="NCBI Taxonomy" id="153914"/>
    <lineage>
        <taxon>Eukaryota</taxon>
        <taxon>Fungi</taxon>
        <taxon>Dikarya</taxon>
        <taxon>Basidiomycota</taxon>
        <taxon>Agaricomycotina</taxon>
        <taxon>Agaricomycetes</taxon>
        <taxon>Agaricomycetidae</taxon>
        <taxon>Agaricales</taxon>
        <taxon>Marasmiineae</taxon>
        <taxon>Physalacriaceae</taxon>
        <taxon>Armillaria</taxon>
    </lineage>
</organism>
<evidence type="ECO:0000313" key="3">
    <source>
        <dbReference type="Proteomes" id="UP001175227"/>
    </source>
</evidence>
<keyword evidence="1" id="KW-0472">Membrane</keyword>
<feature type="transmembrane region" description="Helical" evidence="1">
    <location>
        <begin position="292"/>
        <end position="314"/>
    </location>
</feature>
<feature type="transmembrane region" description="Helical" evidence="1">
    <location>
        <begin position="231"/>
        <end position="253"/>
    </location>
</feature>
<accession>A0AA39P3R0</accession>
<keyword evidence="1" id="KW-1133">Transmembrane helix</keyword>
<feature type="transmembrane region" description="Helical" evidence="1">
    <location>
        <begin position="469"/>
        <end position="490"/>
    </location>
</feature>
<protein>
    <recommendedName>
        <fullName evidence="4">Transmembrane protein</fullName>
    </recommendedName>
</protein>
<feature type="transmembrane region" description="Helical" evidence="1">
    <location>
        <begin position="415"/>
        <end position="433"/>
    </location>
</feature>
<dbReference type="AlphaFoldDB" id="A0AA39P3R0"/>
<sequence>MPPTNPTNDATFRPLVLPANPLAAQLRFHKESTRFFILYGRGEYNYAVTPNSNVGIILSDFSKESEGPCQVDQQRTLNDNGGVQTMFEYYEAAGKMAGMPAGDVGRQFEAEYGLNPLRWRTNEQNDPAWRKVYEEVKEAIHKKNTIPILRALSQSQVGGMFPMGKRGNPVYDPKINGRFALIITKSVAICHGFEGGTSTSTTLECVPEDNILIIEENEFDHPAHYNRHVRLYTLLVPLGTLCSFALGLIPLFLLPLPPKNELSEMSFPVPEILTSIALCSLSYHLPESTNVLLWAVLRSALIFAAPMLLGVLHQADYAIPTIRDTAFLRVWVVGLAWAATDAFVGIRNAYKSFRLYSPLEEKEQEELLSRQEDGSSSVSTSLSLLSHLRARAELEESLGEPFLEIPLFVFLLQRVGSLLFSLGTALFLTASLYSYVPHPTSVLEWWWTYPLVIVLQAAVQVFRRPHVRVYVGMVVGLGMFFAGLGVWGALQ</sequence>
<evidence type="ECO:0000313" key="2">
    <source>
        <dbReference type="EMBL" id="KAK0476986.1"/>
    </source>
</evidence>
<evidence type="ECO:0008006" key="4">
    <source>
        <dbReference type="Google" id="ProtNLM"/>
    </source>
</evidence>
<gene>
    <name evidence="2" type="ORF">IW261DRAFT_1421204</name>
</gene>
<reference evidence="2" key="1">
    <citation type="submission" date="2023-06" db="EMBL/GenBank/DDBJ databases">
        <authorList>
            <consortium name="Lawrence Berkeley National Laboratory"/>
            <person name="Ahrendt S."/>
            <person name="Sahu N."/>
            <person name="Indic B."/>
            <person name="Wong-Bajracharya J."/>
            <person name="Merenyi Z."/>
            <person name="Ke H.-M."/>
            <person name="Monk M."/>
            <person name="Kocsube S."/>
            <person name="Drula E."/>
            <person name="Lipzen A."/>
            <person name="Balint B."/>
            <person name="Henrissat B."/>
            <person name="Andreopoulos B."/>
            <person name="Martin F.M."/>
            <person name="Harder C.B."/>
            <person name="Rigling D."/>
            <person name="Ford K.L."/>
            <person name="Foster G.D."/>
            <person name="Pangilinan J."/>
            <person name="Papanicolaou A."/>
            <person name="Barry K."/>
            <person name="LaButti K."/>
            <person name="Viragh M."/>
            <person name="Koriabine M."/>
            <person name="Yan M."/>
            <person name="Riley R."/>
            <person name="Champramary S."/>
            <person name="Plett K.L."/>
            <person name="Tsai I.J."/>
            <person name="Slot J."/>
            <person name="Sipos G."/>
            <person name="Plett J."/>
            <person name="Nagy L.G."/>
            <person name="Grigoriev I.V."/>
        </authorList>
    </citation>
    <scope>NUCLEOTIDE SEQUENCE</scope>
    <source>
        <strain evidence="2">ICMP 16352</strain>
    </source>
</reference>
<dbReference type="EMBL" id="JAUEPR010000018">
    <property type="protein sequence ID" value="KAK0476986.1"/>
    <property type="molecule type" value="Genomic_DNA"/>
</dbReference>
<proteinExistence type="predicted"/>
<feature type="transmembrane region" description="Helical" evidence="1">
    <location>
        <begin position="445"/>
        <end position="462"/>
    </location>
</feature>
<comment type="caution">
    <text evidence="2">The sequence shown here is derived from an EMBL/GenBank/DDBJ whole genome shotgun (WGS) entry which is preliminary data.</text>
</comment>
<name>A0AA39P3R0_9AGAR</name>
<evidence type="ECO:0000256" key="1">
    <source>
        <dbReference type="SAM" id="Phobius"/>
    </source>
</evidence>
<feature type="transmembrane region" description="Helical" evidence="1">
    <location>
        <begin position="265"/>
        <end position="285"/>
    </location>
</feature>
<dbReference type="Proteomes" id="UP001175227">
    <property type="component" value="Unassembled WGS sequence"/>
</dbReference>
<feature type="transmembrane region" description="Helical" evidence="1">
    <location>
        <begin position="326"/>
        <end position="346"/>
    </location>
</feature>
<keyword evidence="3" id="KW-1185">Reference proteome</keyword>
<keyword evidence="1" id="KW-0812">Transmembrane</keyword>